<comment type="caution">
    <text evidence="1">The sequence shown here is derived from an EMBL/GenBank/DDBJ whole genome shotgun (WGS) entry which is preliminary data.</text>
</comment>
<accession>A0ABR9V0S0</accession>
<keyword evidence="2" id="KW-1185">Reference proteome</keyword>
<evidence type="ECO:0000313" key="1">
    <source>
        <dbReference type="EMBL" id="MBE9221477.1"/>
    </source>
</evidence>
<dbReference type="SUPFAM" id="SSF53756">
    <property type="entry name" value="UDP-Glycosyltransferase/glycogen phosphorylase"/>
    <property type="match status" value="1"/>
</dbReference>
<name>A0ABR9V0S0_9CHRO</name>
<sequence>MQLMHPCLKDLLLIPEYNQSAIAFISLETELPNWLLKLSKLFPYQIGLQIRREYRHIAMGLRAFKFKDIDSIFVFEFYNQHCLFLLPLLALRGKLTFLTLHGNQQFAMNSKIKYLGFIYLKIYLELFRNLKVVLLEIDDDVIPEKYRFPDYCKYLMPLPILSEVTPRLKLGERLSENETIKIGVVGMIRPDKPIALILDKIQQYITDSDHQCELIIGTPLGQKPAYLDEVKATLLDTTKEEDYLKVLQQIDILIIHYDQERYFYRASGVISDAASAGCHIIASDYPVIHHQVNHPVKIGYNFSDFAQIPKLIDQTIEDIKNHGQDNHWQWREARTVRAIAPIFDVEKK</sequence>
<proteinExistence type="predicted"/>
<protein>
    <submittedName>
        <fullName evidence="1">Glycosyltransferase</fullName>
    </submittedName>
</protein>
<dbReference type="EMBL" id="JADEWC010000003">
    <property type="protein sequence ID" value="MBE9221477.1"/>
    <property type="molecule type" value="Genomic_DNA"/>
</dbReference>
<evidence type="ECO:0000313" key="2">
    <source>
        <dbReference type="Proteomes" id="UP000654604"/>
    </source>
</evidence>
<dbReference type="RefSeq" id="WP_193799673.1">
    <property type="nucleotide sequence ID" value="NZ_JADEWC010000003.1"/>
</dbReference>
<gene>
    <name evidence="1" type="ORF">IQ215_02090</name>
</gene>
<organism evidence="1 2">
    <name type="scientific">Cyanobacterium stanieri LEGE 03274</name>
    <dbReference type="NCBI Taxonomy" id="1828756"/>
    <lineage>
        <taxon>Bacteria</taxon>
        <taxon>Bacillati</taxon>
        <taxon>Cyanobacteriota</taxon>
        <taxon>Cyanophyceae</taxon>
        <taxon>Oscillatoriophycideae</taxon>
        <taxon>Chroococcales</taxon>
        <taxon>Geminocystaceae</taxon>
        <taxon>Cyanobacterium</taxon>
    </lineage>
</organism>
<dbReference type="Proteomes" id="UP000654604">
    <property type="component" value="Unassembled WGS sequence"/>
</dbReference>
<reference evidence="1 2" key="1">
    <citation type="submission" date="2020-10" db="EMBL/GenBank/DDBJ databases">
        <authorList>
            <person name="Castelo-Branco R."/>
            <person name="Eusebio N."/>
            <person name="Adriana R."/>
            <person name="Vieira A."/>
            <person name="Brugerolle De Fraissinette N."/>
            <person name="Rezende De Castro R."/>
            <person name="Schneider M.P."/>
            <person name="Vasconcelos V."/>
            <person name="Leao P.N."/>
        </authorList>
    </citation>
    <scope>NUCLEOTIDE SEQUENCE [LARGE SCALE GENOMIC DNA]</scope>
    <source>
        <strain evidence="1 2">LEGE 03274</strain>
    </source>
</reference>